<feature type="region of interest" description="Disordered" evidence="1">
    <location>
        <begin position="30"/>
        <end position="51"/>
    </location>
</feature>
<evidence type="ECO:0000313" key="4">
    <source>
        <dbReference type="EMBL" id="KIY23069.1"/>
    </source>
</evidence>
<feature type="compositionally biased region" description="Basic and acidic residues" evidence="1">
    <location>
        <begin position="98"/>
        <end position="114"/>
    </location>
</feature>
<organism evidence="4 5">
    <name type="scientific">Mesobacillus subterraneus</name>
    <dbReference type="NCBI Taxonomy" id="285983"/>
    <lineage>
        <taxon>Bacteria</taxon>
        <taxon>Bacillati</taxon>
        <taxon>Bacillota</taxon>
        <taxon>Bacilli</taxon>
        <taxon>Bacillales</taxon>
        <taxon>Bacillaceae</taxon>
        <taxon>Mesobacillus</taxon>
    </lineage>
</organism>
<proteinExistence type="predicted"/>
<sequence length="224" mass="23455">MKKKFLVPALAAAIVGGGVAGSLVNSSAFASSNDSNSVEVTGQQEQQQLAKEATITKQEAISAALKDVAGKATNTELEDENGTVVYGVSVTDNQGKQQDVKVDAKTGKVLKVEADDKEEGEGEKGEKAEKEGKESEAADQQEQQQLAKSAKITADESNAIALKEVPGKVTNTELQDENGTAVYGVEITDDQGKAHDVKVDAKTGKVLNVGTDDENESESGSEEE</sequence>
<dbReference type="Proteomes" id="UP000032512">
    <property type="component" value="Unassembled WGS sequence"/>
</dbReference>
<gene>
    <name evidence="4" type="ORF">UB32_04720</name>
</gene>
<dbReference type="InterPro" id="IPR025711">
    <property type="entry name" value="PepSY"/>
</dbReference>
<evidence type="ECO:0000259" key="3">
    <source>
        <dbReference type="Pfam" id="PF03413"/>
    </source>
</evidence>
<dbReference type="AlphaFoldDB" id="A0A0D6ZB56"/>
<feature type="signal peptide" evidence="2">
    <location>
        <begin position="1"/>
        <end position="30"/>
    </location>
</feature>
<keyword evidence="2" id="KW-0732">Signal</keyword>
<evidence type="ECO:0000256" key="2">
    <source>
        <dbReference type="SAM" id="SignalP"/>
    </source>
</evidence>
<dbReference type="EMBL" id="JXIQ01000026">
    <property type="protein sequence ID" value="KIY23069.1"/>
    <property type="molecule type" value="Genomic_DNA"/>
</dbReference>
<name>A0A0D6ZB56_9BACI</name>
<dbReference type="OrthoDB" id="5361545at2"/>
<feature type="domain" description="PepSY" evidence="3">
    <location>
        <begin position="153"/>
        <end position="209"/>
    </location>
</feature>
<accession>A0A0D6ZB56</accession>
<comment type="caution">
    <text evidence="4">The sequence shown here is derived from an EMBL/GenBank/DDBJ whole genome shotgun (WGS) entry which is preliminary data.</text>
</comment>
<feature type="compositionally biased region" description="Low complexity" evidence="1">
    <location>
        <begin position="138"/>
        <end position="151"/>
    </location>
</feature>
<feature type="region of interest" description="Disordered" evidence="1">
    <location>
        <begin position="95"/>
        <end position="224"/>
    </location>
</feature>
<feature type="compositionally biased region" description="Basic and acidic residues" evidence="1">
    <location>
        <begin position="122"/>
        <end position="136"/>
    </location>
</feature>
<evidence type="ECO:0000256" key="1">
    <source>
        <dbReference type="SAM" id="MobiDB-lite"/>
    </source>
</evidence>
<protein>
    <recommendedName>
        <fullName evidence="3">PepSY domain-containing protein</fullName>
    </recommendedName>
</protein>
<feature type="compositionally biased region" description="Acidic residues" evidence="1">
    <location>
        <begin position="211"/>
        <end position="224"/>
    </location>
</feature>
<dbReference type="Pfam" id="PF03413">
    <property type="entry name" value="PepSY"/>
    <property type="match status" value="2"/>
</dbReference>
<feature type="compositionally biased region" description="Polar residues" evidence="1">
    <location>
        <begin position="38"/>
        <end position="51"/>
    </location>
</feature>
<dbReference type="Gene3D" id="3.10.450.40">
    <property type="match status" value="2"/>
</dbReference>
<evidence type="ECO:0000313" key="5">
    <source>
        <dbReference type="Proteomes" id="UP000032512"/>
    </source>
</evidence>
<feature type="chain" id="PRO_5002315758" description="PepSY domain-containing protein" evidence="2">
    <location>
        <begin position="31"/>
        <end position="224"/>
    </location>
</feature>
<dbReference type="RefSeq" id="WP_044391654.1">
    <property type="nucleotide sequence ID" value="NZ_JXIQ01000026.1"/>
</dbReference>
<reference evidence="4 5" key="1">
    <citation type="submission" date="2015-01" db="EMBL/GenBank/DDBJ databases">
        <title>Draft genome sequences of the supercritical CO2 tolerant bacteria Bacillus subterraneus MITOT1 and Bacillus cereus MIT0214.</title>
        <authorList>
            <person name="Peet K.C."/>
            <person name="Thompson J.R."/>
        </authorList>
    </citation>
    <scope>NUCLEOTIDE SEQUENCE [LARGE SCALE GENOMIC DNA]</scope>
    <source>
        <strain evidence="4 5">MITOT1</strain>
    </source>
</reference>
<feature type="domain" description="PepSY" evidence="3">
    <location>
        <begin position="55"/>
        <end position="113"/>
    </location>
</feature>
<keyword evidence="5" id="KW-1185">Reference proteome</keyword>
<dbReference type="PATRIC" id="fig|285983.3.peg.3450"/>
<feature type="compositionally biased region" description="Basic and acidic residues" evidence="1">
    <location>
        <begin position="190"/>
        <end position="203"/>
    </location>
</feature>